<dbReference type="RefSeq" id="WP_343799306.1">
    <property type="nucleotide sequence ID" value="NZ_BAAAGF010000005.1"/>
</dbReference>
<evidence type="ECO:0000259" key="2">
    <source>
        <dbReference type="Pfam" id="PF09925"/>
    </source>
</evidence>
<feature type="transmembrane region" description="Helical" evidence="1">
    <location>
        <begin position="344"/>
        <end position="362"/>
    </location>
</feature>
<feature type="transmembrane region" description="Helical" evidence="1">
    <location>
        <begin position="129"/>
        <end position="147"/>
    </location>
</feature>
<evidence type="ECO:0000313" key="4">
    <source>
        <dbReference type="Proteomes" id="UP001500736"/>
    </source>
</evidence>
<keyword evidence="1" id="KW-1133">Transmembrane helix</keyword>
<feature type="transmembrane region" description="Helical" evidence="1">
    <location>
        <begin position="41"/>
        <end position="62"/>
    </location>
</feature>
<dbReference type="Pfam" id="PF09925">
    <property type="entry name" value="DUF2157"/>
    <property type="match status" value="1"/>
</dbReference>
<feature type="domain" description="DUF2157" evidence="2">
    <location>
        <begin position="11"/>
        <end position="152"/>
    </location>
</feature>
<accession>A0ABN1JY43</accession>
<gene>
    <name evidence="3" type="ORF">GCM10009431_28190</name>
</gene>
<comment type="caution">
    <text evidence="3">The sequence shown here is derived from an EMBL/GenBank/DDBJ whole genome shotgun (WGS) entry which is preliminary data.</text>
</comment>
<protein>
    <recommendedName>
        <fullName evidence="2">DUF2157 domain-containing protein</fullName>
    </recommendedName>
</protein>
<feature type="transmembrane region" description="Helical" evidence="1">
    <location>
        <begin position="154"/>
        <end position="172"/>
    </location>
</feature>
<feature type="transmembrane region" description="Helical" evidence="1">
    <location>
        <begin position="262"/>
        <end position="282"/>
    </location>
</feature>
<reference evidence="3 4" key="1">
    <citation type="journal article" date="2019" name="Int. J. Syst. Evol. Microbiol.">
        <title>The Global Catalogue of Microorganisms (GCM) 10K type strain sequencing project: providing services to taxonomists for standard genome sequencing and annotation.</title>
        <authorList>
            <consortium name="The Broad Institute Genomics Platform"/>
            <consortium name="The Broad Institute Genome Sequencing Center for Infectious Disease"/>
            <person name="Wu L."/>
            <person name="Ma J."/>
        </authorList>
    </citation>
    <scope>NUCLEOTIDE SEQUENCE [LARGE SCALE GENOMIC DNA]</scope>
    <source>
        <strain evidence="3 4">JCM 15976</strain>
    </source>
</reference>
<feature type="transmembrane region" description="Helical" evidence="1">
    <location>
        <begin position="178"/>
        <end position="195"/>
    </location>
</feature>
<dbReference type="Proteomes" id="UP001500736">
    <property type="component" value="Unassembled WGS sequence"/>
</dbReference>
<keyword evidence="1" id="KW-0472">Membrane</keyword>
<sequence length="429" mass="48833">MNSKLIKELPQLVKDQVISEDVARNIEVYYQLKQDDKPNKLFTVFGVLGSILVGLGVILILAHNWDNFTRATKTIFAFLPLVIGQLFVGYSILKNKSATWKEASGTFLFFAVGSSIALVSQIYNIPGNLSSFLLTWIVLCLPLIYLLKSNALAMLHIVFATYYACNYGYGYFTMQQTPWLYLGLMALVLPHYWQLLKNHPKANVTSIFNWILPLSCTIILGAFVNNQGDYGYLMYVILFGLFYNIGKIPFFDHQKLRRNGYLIFGSVGTIILLLWTSFNWIWEFNENNSTFASQEFFIALFLFVVTAMVLGYSYSKKWIKGFNLFHIVFIMFTVLFFIGTSNSIIPTIAINCIIFALGLITVKIGTDKFHFGILNYGLLIITALVVCRFFDTDMSYVIRGLLFVSVGAGFFITNYVMLKKQKSKLNSKN</sequence>
<feature type="transmembrane region" description="Helical" evidence="1">
    <location>
        <begin position="294"/>
        <end position="314"/>
    </location>
</feature>
<feature type="transmembrane region" description="Helical" evidence="1">
    <location>
        <begin position="369"/>
        <end position="390"/>
    </location>
</feature>
<feature type="transmembrane region" description="Helical" evidence="1">
    <location>
        <begin position="321"/>
        <end position="338"/>
    </location>
</feature>
<dbReference type="EMBL" id="BAAAGF010000005">
    <property type="protein sequence ID" value="GAA0749030.1"/>
    <property type="molecule type" value="Genomic_DNA"/>
</dbReference>
<feature type="transmembrane region" description="Helical" evidence="1">
    <location>
        <begin position="105"/>
        <end position="123"/>
    </location>
</feature>
<feature type="transmembrane region" description="Helical" evidence="1">
    <location>
        <begin position="230"/>
        <end position="250"/>
    </location>
</feature>
<proteinExistence type="predicted"/>
<evidence type="ECO:0000313" key="3">
    <source>
        <dbReference type="EMBL" id="GAA0749030.1"/>
    </source>
</evidence>
<evidence type="ECO:0000256" key="1">
    <source>
        <dbReference type="SAM" id="Phobius"/>
    </source>
</evidence>
<feature type="transmembrane region" description="Helical" evidence="1">
    <location>
        <begin position="207"/>
        <end position="224"/>
    </location>
</feature>
<name>A0ABN1JY43_9FLAO</name>
<organism evidence="3 4">
    <name type="scientific">Gaetbulibacter jejuensis</name>
    <dbReference type="NCBI Taxonomy" id="584607"/>
    <lineage>
        <taxon>Bacteria</taxon>
        <taxon>Pseudomonadati</taxon>
        <taxon>Bacteroidota</taxon>
        <taxon>Flavobacteriia</taxon>
        <taxon>Flavobacteriales</taxon>
        <taxon>Flavobacteriaceae</taxon>
        <taxon>Gaetbulibacter</taxon>
    </lineage>
</organism>
<keyword evidence="1" id="KW-0812">Transmembrane</keyword>
<dbReference type="InterPro" id="IPR018677">
    <property type="entry name" value="DUF2157"/>
</dbReference>
<feature type="transmembrane region" description="Helical" evidence="1">
    <location>
        <begin position="396"/>
        <end position="418"/>
    </location>
</feature>
<keyword evidence="4" id="KW-1185">Reference proteome</keyword>
<feature type="transmembrane region" description="Helical" evidence="1">
    <location>
        <begin position="74"/>
        <end position="93"/>
    </location>
</feature>